<dbReference type="Proteomes" id="UP000178490">
    <property type="component" value="Unassembled WGS sequence"/>
</dbReference>
<feature type="compositionally biased region" description="Polar residues" evidence="1">
    <location>
        <begin position="109"/>
        <end position="119"/>
    </location>
</feature>
<keyword evidence="2" id="KW-1133">Transmembrane helix</keyword>
<gene>
    <name evidence="3" type="ORF">A2537_00605</name>
</gene>
<feature type="region of interest" description="Disordered" evidence="1">
    <location>
        <begin position="105"/>
        <end position="125"/>
    </location>
</feature>
<evidence type="ECO:0000313" key="3">
    <source>
        <dbReference type="EMBL" id="OGH88858.1"/>
    </source>
</evidence>
<reference evidence="3 4" key="1">
    <citation type="journal article" date="2016" name="Nat. Commun.">
        <title>Thousands of microbial genomes shed light on interconnected biogeochemical processes in an aquifer system.</title>
        <authorList>
            <person name="Anantharaman K."/>
            <person name="Brown C.T."/>
            <person name="Hug L.A."/>
            <person name="Sharon I."/>
            <person name="Castelle C.J."/>
            <person name="Probst A.J."/>
            <person name="Thomas B.C."/>
            <person name="Singh A."/>
            <person name="Wilkins M.J."/>
            <person name="Karaoz U."/>
            <person name="Brodie E.L."/>
            <person name="Williams K.H."/>
            <person name="Hubbard S.S."/>
            <person name="Banfield J.F."/>
        </authorList>
    </citation>
    <scope>NUCLEOTIDE SEQUENCE [LARGE SCALE GENOMIC DNA]</scope>
</reference>
<feature type="transmembrane region" description="Helical" evidence="2">
    <location>
        <begin position="177"/>
        <end position="199"/>
    </location>
</feature>
<dbReference type="EMBL" id="MFRC01000059">
    <property type="protein sequence ID" value="OGH88858.1"/>
    <property type="molecule type" value="Genomic_DNA"/>
</dbReference>
<organism evidence="3 4">
    <name type="scientific">Candidatus Magasanikbacteria bacterium RIFOXYD2_FULL_36_9</name>
    <dbReference type="NCBI Taxonomy" id="1798707"/>
    <lineage>
        <taxon>Bacteria</taxon>
        <taxon>Candidatus Magasanikiibacteriota</taxon>
    </lineage>
</organism>
<evidence type="ECO:0008006" key="5">
    <source>
        <dbReference type="Google" id="ProtNLM"/>
    </source>
</evidence>
<evidence type="ECO:0000256" key="1">
    <source>
        <dbReference type="SAM" id="MobiDB-lite"/>
    </source>
</evidence>
<name>A0A1F6NYA5_9BACT</name>
<proteinExistence type="predicted"/>
<dbReference type="AlphaFoldDB" id="A0A1F6NYA5"/>
<evidence type="ECO:0000313" key="4">
    <source>
        <dbReference type="Proteomes" id="UP000178490"/>
    </source>
</evidence>
<feature type="transmembrane region" description="Helical" evidence="2">
    <location>
        <begin position="219"/>
        <end position="236"/>
    </location>
</feature>
<evidence type="ECO:0000256" key="2">
    <source>
        <dbReference type="SAM" id="Phobius"/>
    </source>
</evidence>
<protein>
    <recommendedName>
        <fullName evidence="5">NlpC/P60 domain-containing protein</fullName>
    </recommendedName>
</protein>
<feature type="transmembrane region" description="Helical" evidence="2">
    <location>
        <begin position="12"/>
        <end position="32"/>
    </location>
</feature>
<comment type="caution">
    <text evidence="3">The sequence shown here is derived from an EMBL/GenBank/DDBJ whole genome shotgun (WGS) entry which is preliminary data.</text>
</comment>
<keyword evidence="2" id="KW-0812">Transmembrane</keyword>
<keyword evidence="2" id="KW-0472">Membrane</keyword>
<accession>A0A1F6NYA5</accession>
<sequence>MRLKNNKILSKCSFVIFATIFGLNFLSTVFFANAQEAIGLPGDVSTPTTNETLVNGDRCCLGSVPGDSATCLYSIDTTASCNAGDKLIPKGCIDLINTKIQPACAASSGKPTVSTSSADASEPPETTDIVKEFKISKPILEVNLPDLNFSEVSNNLYVAEDGTSYFYLPYIGEYISAIYKIGMVAISIIGVIMIVVVGVKITVMGGEERIAGFKKIGQVVIGLFIAWGSYGILYNINPDLINFKALKIEYIEQENLAPYNSLTEQDYADAAIGEGSPNKFQYFTECPIKDFVAPIVTSTKNPNRPNPLISKNLPRRLEFHEKMVTRQILKGPLQQRIIMASEAAVLCKIHYENCGVGTTNVLALSTALGGSYGKSEKCLTYSQKKGTGPCNSVGFSTPYSPKKTIKDATNFTTSYDGLKIYQIIRGLSCSSVKECNRKGIVNGLNEKGVKVGWPEQCLNTPKEATAKLFEILKSTGKWDPSWINELQPGDYYMPINWNSECNGAHSALFLGWMDPVKHIAWVQMGSGEIFINKGTVNLENVAVINISRPVEPKL</sequence>